<evidence type="ECO:0000313" key="2">
    <source>
        <dbReference type="EMBL" id="ACC39911.1"/>
    </source>
</evidence>
<dbReference type="EMBL" id="CP000854">
    <property type="protein sequence ID" value="ACC39911.1"/>
    <property type="molecule type" value="Genomic_DNA"/>
</dbReference>
<keyword evidence="3" id="KW-1185">Reference proteome</keyword>
<proteinExistence type="predicted"/>
<dbReference type="KEGG" id="mmi:MMAR_1458"/>
<organism evidence="2 3">
    <name type="scientific">Mycobacterium marinum (strain ATCC BAA-535 / M)</name>
    <dbReference type="NCBI Taxonomy" id="216594"/>
    <lineage>
        <taxon>Bacteria</taxon>
        <taxon>Bacillati</taxon>
        <taxon>Actinomycetota</taxon>
        <taxon>Actinomycetes</taxon>
        <taxon>Mycobacteriales</taxon>
        <taxon>Mycobacteriaceae</taxon>
        <taxon>Mycobacterium</taxon>
        <taxon>Mycobacterium ulcerans group</taxon>
    </lineage>
</organism>
<feature type="compositionally biased region" description="Basic and acidic residues" evidence="1">
    <location>
        <begin position="74"/>
        <end position="83"/>
    </location>
</feature>
<evidence type="ECO:0000313" key="3">
    <source>
        <dbReference type="Proteomes" id="UP000001190"/>
    </source>
</evidence>
<accession>B2HFR6</accession>
<dbReference type="AlphaFoldDB" id="B2HFR6"/>
<reference evidence="2 3" key="1">
    <citation type="journal article" date="2008" name="Genome Res.">
        <title>Insights from the complete genome sequence of Mycobacterium marinum on the evolution of Mycobacterium tuberculosis.</title>
        <authorList>
            <person name="Stinear T.P."/>
            <person name="Seemann T."/>
            <person name="Harrison P.F."/>
            <person name="Jenkin G.A."/>
            <person name="Davies J.K."/>
            <person name="Johnson P.D."/>
            <person name="Abdellah Z."/>
            <person name="Arrowsmith C."/>
            <person name="Chillingworth T."/>
            <person name="Churcher C."/>
            <person name="Clarke K."/>
            <person name="Cronin A."/>
            <person name="Davis P."/>
            <person name="Goodhead I."/>
            <person name="Holroyd N."/>
            <person name="Jagels K."/>
            <person name="Lord A."/>
            <person name="Moule S."/>
            <person name="Mungall K."/>
            <person name="Norbertczak H."/>
            <person name="Quail M.A."/>
            <person name="Rabbinowitsch E."/>
            <person name="Walker D."/>
            <person name="White B."/>
            <person name="Whitehead S."/>
            <person name="Small P.L."/>
            <person name="Brosch R."/>
            <person name="Ramakrishnan L."/>
            <person name="Fischbach M.A."/>
            <person name="Parkhill J."/>
            <person name="Cole S.T."/>
        </authorList>
    </citation>
    <scope>NUCLEOTIDE SEQUENCE [LARGE SCALE GENOMIC DNA]</scope>
    <source>
        <strain evidence="3">ATCC BAA-535 / M</strain>
    </source>
</reference>
<protein>
    <submittedName>
        <fullName evidence="2">Uncharacterized protein</fullName>
    </submittedName>
</protein>
<dbReference type="HOGENOM" id="CLU_2047107_0_0_11"/>
<sequence>MSCAPRPECQSATHADLTCPRRDEFSTHYALAIECAMSDQFAGAPQAFVATARQLPPAIRDLHRVVSRGFLDDGHAQRDDLRAPEQQTGAPGKHTNRAFCCSCITDNMHDATSHDARVIC</sequence>
<evidence type="ECO:0000256" key="1">
    <source>
        <dbReference type="SAM" id="MobiDB-lite"/>
    </source>
</evidence>
<dbReference type="Proteomes" id="UP000001190">
    <property type="component" value="Chromosome"/>
</dbReference>
<dbReference type="STRING" id="216594.MMAR_1458"/>
<gene>
    <name evidence="2" type="ordered locus">MMAR_1458</name>
</gene>
<feature type="region of interest" description="Disordered" evidence="1">
    <location>
        <begin position="74"/>
        <end position="95"/>
    </location>
</feature>
<name>B2HFR6_MYCMM</name>